<keyword evidence="2" id="KW-0067">ATP-binding</keyword>
<dbReference type="Gene3D" id="3.90.650.10">
    <property type="entry name" value="PurM-like C-terminal domain"/>
    <property type="match status" value="1"/>
</dbReference>
<name>A0A317MRS7_9GAMM</name>
<dbReference type="UniPathway" id="UPA00060">
    <property type="reaction ID" value="UER00142"/>
</dbReference>
<dbReference type="PANTHER" id="PTHR30270:SF0">
    <property type="entry name" value="THIAMINE-MONOPHOSPHATE KINASE"/>
    <property type="match status" value="1"/>
</dbReference>
<sequence length="318" mass="32755">MGEFDLIRRCCTRARPSRADVLLGIGDDCALLAPPAGRQLAVSLDLLVSGVHFLADVDPWRLGWKALAVNLSDLAAAGAEPAWVTLGLTLPAADESWLAAFMDGFFALADRYAVQLVGGDTTRGPLAIAVQVHGFVEPGQALIRGGARPGDLLCVSGVPGEAAVGLALRLGRLELPAALAAPCIDRLECPEPRVALGRALRGLASAALDVSDGLAQDLGHLLDASGVGATLDVDALPRSASLQALGAAALELALAGGDDYELLFTIPPDRRDELTACAAAAGVALTVIGRIEAAADLRLRHADGRPCSLARSGYDHFA</sequence>
<comment type="function">
    <text evidence="2">Catalyzes the ATP-dependent phosphorylation of thiamine-monophosphate (TMP) to form thiamine-pyrophosphate (TPP), the active form of vitamin B1.</text>
</comment>
<reference evidence="5 6" key="1">
    <citation type="submission" date="2018-05" db="EMBL/GenBank/DDBJ databases">
        <title>Genomic Encyclopedia of Type Strains, Phase IV (KMG-IV): sequencing the most valuable type-strain genomes for metagenomic binning, comparative biology and taxonomic classification.</title>
        <authorList>
            <person name="Goeker M."/>
        </authorList>
    </citation>
    <scope>NUCLEOTIDE SEQUENCE [LARGE SCALE GENOMIC DNA]</scope>
    <source>
        <strain evidence="5 6">DSM 23606</strain>
    </source>
</reference>
<feature type="binding site" evidence="2">
    <location>
        <position position="73"/>
    </location>
    <ligand>
        <name>Mg(2+)</name>
        <dbReference type="ChEBI" id="CHEBI:18420"/>
        <label>3</label>
    </ligand>
</feature>
<feature type="binding site" evidence="2">
    <location>
        <position position="258"/>
    </location>
    <ligand>
        <name>substrate</name>
    </ligand>
</feature>
<feature type="binding site" evidence="2">
    <location>
        <position position="45"/>
    </location>
    <ligand>
        <name>Mg(2+)</name>
        <dbReference type="ChEBI" id="CHEBI:18420"/>
        <label>1</label>
    </ligand>
</feature>
<dbReference type="GO" id="GO:0009229">
    <property type="term" value="P:thiamine diphosphate biosynthetic process"/>
    <property type="evidence" value="ECO:0007669"/>
    <property type="project" value="UniProtKB-UniRule"/>
</dbReference>
<evidence type="ECO:0000259" key="4">
    <source>
        <dbReference type="Pfam" id="PF02769"/>
    </source>
</evidence>
<dbReference type="Pfam" id="PF02769">
    <property type="entry name" value="AIRS_C"/>
    <property type="match status" value="1"/>
</dbReference>
<dbReference type="RefSeq" id="WP_110019680.1">
    <property type="nucleotide sequence ID" value="NZ_QGTJ01000011.1"/>
</dbReference>
<dbReference type="HAMAP" id="MF_02128">
    <property type="entry name" value="TMP_kinase"/>
    <property type="match status" value="1"/>
</dbReference>
<dbReference type="Pfam" id="PF00586">
    <property type="entry name" value="AIRS"/>
    <property type="match status" value="1"/>
</dbReference>
<feature type="domain" description="PurM-like N-terminal" evidence="3">
    <location>
        <begin position="26"/>
        <end position="136"/>
    </location>
</feature>
<feature type="binding site" evidence="2">
    <location>
        <position position="45"/>
    </location>
    <ligand>
        <name>Mg(2+)</name>
        <dbReference type="ChEBI" id="CHEBI:18420"/>
        <label>2</label>
    </ligand>
</feature>
<feature type="binding site" evidence="2">
    <location>
        <position position="73"/>
    </location>
    <ligand>
        <name>Mg(2+)</name>
        <dbReference type="ChEBI" id="CHEBI:18420"/>
        <label>2</label>
    </ligand>
</feature>
<feature type="binding site" evidence="2">
    <location>
        <position position="43"/>
    </location>
    <ligand>
        <name>Mg(2+)</name>
        <dbReference type="ChEBI" id="CHEBI:18420"/>
        <label>4</label>
    </ligand>
</feature>
<dbReference type="InterPro" id="IPR016188">
    <property type="entry name" value="PurM-like_N"/>
</dbReference>
<dbReference type="PIRSF" id="PIRSF005303">
    <property type="entry name" value="Thiam_monoph_kin"/>
    <property type="match status" value="1"/>
</dbReference>
<dbReference type="GO" id="GO:0000287">
    <property type="term" value="F:magnesium ion binding"/>
    <property type="evidence" value="ECO:0007669"/>
    <property type="project" value="UniProtKB-UniRule"/>
</dbReference>
<dbReference type="GO" id="GO:0009030">
    <property type="term" value="F:thiamine-phosphate kinase activity"/>
    <property type="evidence" value="ECO:0007669"/>
    <property type="project" value="UniProtKB-UniRule"/>
</dbReference>
<dbReference type="PANTHER" id="PTHR30270">
    <property type="entry name" value="THIAMINE-MONOPHOSPHATE KINASE"/>
    <property type="match status" value="1"/>
</dbReference>
<dbReference type="EC" id="2.7.4.16" evidence="2"/>
<organism evidence="5 6">
    <name type="scientific">Plasticicumulans acidivorans</name>
    <dbReference type="NCBI Taxonomy" id="886464"/>
    <lineage>
        <taxon>Bacteria</taxon>
        <taxon>Pseudomonadati</taxon>
        <taxon>Pseudomonadota</taxon>
        <taxon>Gammaproteobacteria</taxon>
        <taxon>Candidatus Competibacteraceae</taxon>
        <taxon>Plasticicumulans</taxon>
    </lineage>
</organism>
<dbReference type="GO" id="GO:0005524">
    <property type="term" value="F:ATP binding"/>
    <property type="evidence" value="ECO:0007669"/>
    <property type="project" value="UniProtKB-UniRule"/>
</dbReference>
<evidence type="ECO:0000313" key="5">
    <source>
        <dbReference type="EMBL" id="PWV59268.1"/>
    </source>
</evidence>
<protein>
    <recommendedName>
        <fullName evidence="2">Thiamine-monophosphate kinase</fullName>
        <shortName evidence="2">TMP kinase</shortName>
        <shortName evidence="2">Thiamine-phosphate kinase</shortName>
        <ecNumber evidence="2">2.7.4.16</ecNumber>
    </recommendedName>
</protein>
<dbReference type="SUPFAM" id="SSF55326">
    <property type="entry name" value="PurM N-terminal domain-like"/>
    <property type="match status" value="1"/>
</dbReference>
<dbReference type="EMBL" id="QGTJ01000011">
    <property type="protein sequence ID" value="PWV59268.1"/>
    <property type="molecule type" value="Genomic_DNA"/>
</dbReference>
<keyword evidence="2" id="KW-0479">Metal-binding</keyword>
<keyword evidence="2 5" id="KW-0418">Kinase</keyword>
<dbReference type="InterPro" id="IPR010918">
    <property type="entry name" value="PurM-like_C_dom"/>
</dbReference>
<dbReference type="AlphaFoldDB" id="A0A317MRS7"/>
<feature type="binding site" evidence="2">
    <location>
        <position position="28"/>
    </location>
    <ligand>
        <name>Mg(2+)</name>
        <dbReference type="ChEBI" id="CHEBI:18420"/>
        <label>3</label>
    </ligand>
</feature>
<evidence type="ECO:0000259" key="3">
    <source>
        <dbReference type="Pfam" id="PF00586"/>
    </source>
</evidence>
<evidence type="ECO:0000313" key="6">
    <source>
        <dbReference type="Proteomes" id="UP000246569"/>
    </source>
</evidence>
<accession>A0A317MRS7</accession>
<comment type="pathway">
    <text evidence="2">Cofactor biosynthesis; thiamine diphosphate biosynthesis; thiamine diphosphate from thiamine phosphate: step 1/1.</text>
</comment>
<comment type="caution">
    <text evidence="2">Lacks conserved residue(s) required for the propagation of feature annotation.</text>
</comment>
<feature type="binding site" evidence="2">
    <location>
        <position position="209"/>
    </location>
    <ligand>
        <name>Mg(2+)</name>
        <dbReference type="ChEBI" id="CHEBI:18420"/>
        <label>3</label>
    </ligand>
</feature>
<proteinExistence type="inferred from homology"/>
<feature type="binding site" evidence="2">
    <location>
        <position position="212"/>
    </location>
    <ligand>
        <name>Mg(2+)</name>
        <dbReference type="ChEBI" id="CHEBI:18420"/>
        <label>5</label>
    </ligand>
</feature>
<feature type="binding site" evidence="2">
    <location>
        <position position="73"/>
    </location>
    <ligand>
        <name>Mg(2+)</name>
        <dbReference type="ChEBI" id="CHEBI:18420"/>
        <label>4</label>
    </ligand>
</feature>
<feature type="binding site" evidence="2">
    <location>
        <position position="314"/>
    </location>
    <ligand>
        <name>substrate</name>
    </ligand>
</feature>
<dbReference type="InterPro" id="IPR036676">
    <property type="entry name" value="PurM-like_C_sf"/>
</dbReference>
<feature type="binding site" evidence="2">
    <location>
        <begin position="119"/>
        <end position="120"/>
    </location>
    <ligand>
        <name>ATP</name>
        <dbReference type="ChEBI" id="CHEBI:30616"/>
    </ligand>
</feature>
<feature type="domain" description="PurM-like C-terminal" evidence="4">
    <location>
        <begin position="148"/>
        <end position="300"/>
    </location>
</feature>
<comment type="similarity">
    <text evidence="2">Belongs to the thiamine-monophosphate kinase family.</text>
</comment>
<evidence type="ECO:0000256" key="2">
    <source>
        <dbReference type="HAMAP-Rule" id="MF_02128"/>
    </source>
</evidence>
<dbReference type="GO" id="GO:0009228">
    <property type="term" value="P:thiamine biosynthetic process"/>
    <property type="evidence" value="ECO:0007669"/>
    <property type="project" value="UniProtKB-KW"/>
</dbReference>
<dbReference type="OrthoDB" id="9802811at2"/>
<feature type="binding site" evidence="2">
    <location>
        <position position="28"/>
    </location>
    <ligand>
        <name>Mg(2+)</name>
        <dbReference type="ChEBI" id="CHEBI:18420"/>
        <label>4</label>
    </ligand>
</feature>
<feature type="binding site" evidence="2">
    <location>
        <position position="120"/>
    </location>
    <ligand>
        <name>Mg(2+)</name>
        <dbReference type="ChEBI" id="CHEBI:18420"/>
        <label>1</label>
    </ligand>
</feature>
<dbReference type="InterPro" id="IPR006283">
    <property type="entry name" value="ThiL-like"/>
</dbReference>
<dbReference type="Gene3D" id="3.30.1330.10">
    <property type="entry name" value="PurM-like, N-terminal domain"/>
    <property type="match status" value="1"/>
</dbReference>
<comment type="miscellaneous">
    <text evidence="2">Reaction mechanism of ThiL seems to utilize a direct, inline transfer of the gamma-phosphate of ATP to TMP rather than a phosphorylated enzyme intermediate.</text>
</comment>
<comment type="caution">
    <text evidence="5">The sequence shown here is derived from an EMBL/GenBank/DDBJ whole genome shotgun (WGS) entry which is preliminary data.</text>
</comment>
<keyword evidence="1 2" id="KW-0784">Thiamine biosynthesis</keyword>
<keyword evidence="2" id="KW-0460">Magnesium</keyword>
<dbReference type="NCBIfam" id="TIGR01379">
    <property type="entry name" value="thiL"/>
    <property type="match status" value="1"/>
</dbReference>
<dbReference type="CDD" id="cd02194">
    <property type="entry name" value="ThiL"/>
    <property type="match status" value="1"/>
</dbReference>
<dbReference type="SUPFAM" id="SSF56042">
    <property type="entry name" value="PurM C-terminal domain-like"/>
    <property type="match status" value="1"/>
</dbReference>
<feature type="binding site" evidence="2">
    <location>
        <position position="211"/>
    </location>
    <ligand>
        <name>ATP</name>
        <dbReference type="ChEBI" id="CHEBI:30616"/>
    </ligand>
</feature>
<evidence type="ECO:0000256" key="1">
    <source>
        <dbReference type="ARBA" id="ARBA00022977"/>
    </source>
</evidence>
<feature type="binding site" evidence="2">
    <location>
        <position position="52"/>
    </location>
    <ligand>
        <name>substrate</name>
    </ligand>
</feature>
<keyword evidence="2" id="KW-0547">Nucleotide-binding</keyword>
<dbReference type="Proteomes" id="UP000246569">
    <property type="component" value="Unassembled WGS sequence"/>
</dbReference>
<comment type="catalytic activity">
    <reaction evidence="2">
        <text>thiamine phosphate + ATP = thiamine diphosphate + ADP</text>
        <dbReference type="Rhea" id="RHEA:15913"/>
        <dbReference type="ChEBI" id="CHEBI:30616"/>
        <dbReference type="ChEBI" id="CHEBI:37575"/>
        <dbReference type="ChEBI" id="CHEBI:58937"/>
        <dbReference type="ChEBI" id="CHEBI:456216"/>
        <dbReference type="EC" id="2.7.4.16"/>
    </reaction>
</comment>
<feature type="binding site" evidence="2">
    <location>
        <position position="144"/>
    </location>
    <ligand>
        <name>ATP</name>
        <dbReference type="ChEBI" id="CHEBI:30616"/>
    </ligand>
</feature>
<keyword evidence="6" id="KW-1185">Reference proteome</keyword>
<gene>
    <name evidence="2" type="primary">thiL</name>
    <name evidence="5" type="ORF">C7443_11136</name>
</gene>
<dbReference type="InterPro" id="IPR036921">
    <property type="entry name" value="PurM-like_N_sf"/>
</dbReference>
<keyword evidence="2" id="KW-0808">Transferase</keyword>